<keyword evidence="1" id="KW-0812">Transmembrane</keyword>
<sequence length="295" mass="31604">MSLSHERSGGIYLVAASAVLWSTAGLFVRMADMDVWSMVAWRSAFTFLALAAFLLLRNRLTRQRSLTSFGLPGLAGCMVSAIAAITYVASLRLTTVANVMTIYATLPFIVAVIAFMSLRDRVSYRFAIAGCAAFVGVLISVGAAVSQQDMLGIFAAFVMTTGCATQIVIAKRFPDMDTALMTALAALICLCVALPLMRFELPAPTQVVACALYGVFTTALGYILLLQGSRRINAGEAGLISMLDVILGPVWVWLFYNEAISPLVLTGGGIVIMSVFWYLAEGRRTATAPLKFPPA</sequence>
<gene>
    <name evidence="3" type="ORF">A7J57_17925</name>
</gene>
<feature type="transmembrane region" description="Helical" evidence="1">
    <location>
        <begin position="12"/>
        <end position="30"/>
    </location>
</feature>
<accession>A0A176WZF5</accession>
<evidence type="ECO:0000259" key="2">
    <source>
        <dbReference type="Pfam" id="PF00892"/>
    </source>
</evidence>
<dbReference type="PANTHER" id="PTHR22911">
    <property type="entry name" value="ACYL-MALONYL CONDENSING ENZYME-RELATED"/>
    <property type="match status" value="1"/>
</dbReference>
<reference evidence="3 4" key="1">
    <citation type="submission" date="2016-05" db="EMBL/GenBank/DDBJ databases">
        <authorList>
            <person name="Lavstsen T."/>
            <person name="Jespersen J.S."/>
        </authorList>
    </citation>
    <scope>NUCLEOTIDE SEQUENCE [LARGE SCALE GENOMIC DNA]</scope>
    <source>
        <strain evidence="3 4">KCJ1736</strain>
    </source>
</reference>
<feature type="transmembrane region" description="Helical" evidence="1">
    <location>
        <begin position="36"/>
        <end position="56"/>
    </location>
</feature>
<feature type="transmembrane region" description="Helical" evidence="1">
    <location>
        <begin position="237"/>
        <end position="256"/>
    </location>
</feature>
<evidence type="ECO:0000313" key="3">
    <source>
        <dbReference type="EMBL" id="OAE38352.1"/>
    </source>
</evidence>
<proteinExistence type="predicted"/>
<feature type="domain" description="EamA" evidence="2">
    <location>
        <begin position="151"/>
        <end position="278"/>
    </location>
</feature>
<dbReference type="InterPro" id="IPR000620">
    <property type="entry name" value="EamA_dom"/>
</dbReference>
<organism evidence="3 4">
    <name type="scientific">Agrobacterium tumefaciens</name>
    <dbReference type="NCBI Taxonomy" id="358"/>
    <lineage>
        <taxon>Bacteria</taxon>
        <taxon>Pseudomonadati</taxon>
        <taxon>Pseudomonadota</taxon>
        <taxon>Alphaproteobacteria</taxon>
        <taxon>Hyphomicrobiales</taxon>
        <taxon>Rhizobiaceae</taxon>
        <taxon>Rhizobium/Agrobacterium group</taxon>
        <taxon>Agrobacterium</taxon>
        <taxon>Agrobacterium tumefaciens complex</taxon>
    </lineage>
</organism>
<evidence type="ECO:0000313" key="4">
    <source>
        <dbReference type="Proteomes" id="UP000077098"/>
    </source>
</evidence>
<keyword evidence="1" id="KW-0472">Membrane</keyword>
<dbReference type="PANTHER" id="PTHR22911:SF135">
    <property type="entry name" value="BLR4310 PROTEIN"/>
    <property type="match status" value="1"/>
</dbReference>
<dbReference type="AlphaFoldDB" id="A0A176WZF5"/>
<feature type="transmembrane region" description="Helical" evidence="1">
    <location>
        <begin position="151"/>
        <end position="170"/>
    </location>
</feature>
<feature type="domain" description="EamA" evidence="2">
    <location>
        <begin position="10"/>
        <end position="141"/>
    </location>
</feature>
<feature type="transmembrane region" description="Helical" evidence="1">
    <location>
        <begin position="262"/>
        <end position="280"/>
    </location>
</feature>
<dbReference type="Proteomes" id="UP000077098">
    <property type="component" value="Unassembled WGS sequence"/>
</dbReference>
<feature type="transmembrane region" description="Helical" evidence="1">
    <location>
        <begin position="95"/>
        <end position="115"/>
    </location>
</feature>
<dbReference type="InterPro" id="IPR037185">
    <property type="entry name" value="EmrE-like"/>
</dbReference>
<dbReference type="SUPFAM" id="SSF103481">
    <property type="entry name" value="Multidrug resistance efflux transporter EmrE"/>
    <property type="match status" value="2"/>
</dbReference>
<dbReference type="Pfam" id="PF00892">
    <property type="entry name" value="EamA"/>
    <property type="match status" value="2"/>
</dbReference>
<feature type="transmembrane region" description="Helical" evidence="1">
    <location>
        <begin position="179"/>
        <end position="197"/>
    </location>
</feature>
<feature type="transmembrane region" description="Helical" evidence="1">
    <location>
        <begin position="122"/>
        <end position="145"/>
    </location>
</feature>
<evidence type="ECO:0000256" key="1">
    <source>
        <dbReference type="SAM" id="Phobius"/>
    </source>
</evidence>
<dbReference type="RefSeq" id="WP_063950987.1">
    <property type="nucleotide sequence ID" value="NZ_LXPS01000038.1"/>
</dbReference>
<feature type="transmembrane region" description="Helical" evidence="1">
    <location>
        <begin position="68"/>
        <end position="89"/>
    </location>
</feature>
<protein>
    <recommendedName>
        <fullName evidence="2">EamA domain-containing protein</fullName>
    </recommendedName>
</protein>
<dbReference type="GO" id="GO:0016020">
    <property type="term" value="C:membrane"/>
    <property type="evidence" value="ECO:0007669"/>
    <property type="project" value="InterPro"/>
</dbReference>
<dbReference type="EMBL" id="LXPS01000038">
    <property type="protein sequence ID" value="OAE38352.1"/>
    <property type="molecule type" value="Genomic_DNA"/>
</dbReference>
<name>A0A176WZF5_AGRTU</name>
<feature type="transmembrane region" description="Helical" evidence="1">
    <location>
        <begin position="203"/>
        <end position="225"/>
    </location>
</feature>
<keyword evidence="1" id="KW-1133">Transmembrane helix</keyword>
<comment type="caution">
    <text evidence="3">The sequence shown here is derived from an EMBL/GenBank/DDBJ whole genome shotgun (WGS) entry which is preliminary data.</text>
</comment>